<sequence>MDNQHPDYHQTSDTANKINYKILQKRATLVLQSVWMMGSPK</sequence>
<proteinExistence type="predicted"/>
<dbReference type="SUPFAM" id="SSF53187">
    <property type="entry name" value="Zn-dependent exopeptidases"/>
    <property type="match status" value="1"/>
</dbReference>
<comment type="caution">
    <text evidence="1">The sequence shown here is derived from an EMBL/GenBank/DDBJ whole genome shotgun (WGS) entry which is preliminary data.</text>
</comment>
<name>A0ABT1FQA6_9BACT</name>
<dbReference type="Proteomes" id="UP001204772">
    <property type="component" value="Unassembled WGS sequence"/>
</dbReference>
<reference evidence="1 2" key="1">
    <citation type="submission" date="2022-06" db="EMBL/GenBank/DDBJ databases">
        <title>Runella sp. S5 genome sequencing.</title>
        <authorList>
            <person name="Park S."/>
        </authorList>
    </citation>
    <scope>NUCLEOTIDE SEQUENCE [LARGE SCALE GENOMIC DNA]</scope>
    <source>
        <strain evidence="1 2">S5</strain>
    </source>
</reference>
<evidence type="ECO:0000313" key="2">
    <source>
        <dbReference type="Proteomes" id="UP001204772"/>
    </source>
</evidence>
<gene>
    <name evidence="1" type="ORF">NCI00_15935</name>
</gene>
<dbReference type="Gene3D" id="3.40.630.10">
    <property type="entry name" value="Zn peptidases"/>
    <property type="match status" value="1"/>
</dbReference>
<protein>
    <submittedName>
        <fullName evidence="1">Uncharacterized protein</fullName>
    </submittedName>
</protein>
<dbReference type="EMBL" id="JAMZEL010000006">
    <property type="protein sequence ID" value="MCP1383937.1"/>
    <property type="molecule type" value="Genomic_DNA"/>
</dbReference>
<keyword evidence="2" id="KW-1185">Reference proteome</keyword>
<organism evidence="1 2">
    <name type="scientific">Runella salmonicolor</name>
    <dbReference type="NCBI Taxonomy" id="2950278"/>
    <lineage>
        <taxon>Bacteria</taxon>
        <taxon>Pseudomonadati</taxon>
        <taxon>Bacteroidota</taxon>
        <taxon>Cytophagia</taxon>
        <taxon>Cytophagales</taxon>
        <taxon>Spirosomataceae</taxon>
        <taxon>Runella</taxon>
    </lineage>
</organism>
<accession>A0ABT1FQA6</accession>
<evidence type="ECO:0000313" key="1">
    <source>
        <dbReference type="EMBL" id="MCP1383937.1"/>
    </source>
</evidence>